<dbReference type="EMBL" id="CP037920">
    <property type="protein sequence ID" value="QDT97679.1"/>
    <property type="molecule type" value="Genomic_DNA"/>
</dbReference>
<gene>
    <name evidence="1" type="ORF">V144x_31590</name>
</gene>
<organism evidence="1 2">
    <name type="scientific">Gimesia aquarii</name>
    <dbReference type="NCBI Taxonomy" id="2527964"/>
    <lineage>
        <taxon>Bacteria</taxon>
        <taxon>Pseudomonadati</taxon>
        <taxon>Planctomycetota</taxon>
        <taxon>Planctomycetia</taxon>
        <taxon>Planctomycetales</taxon>
        <taxon>Planctomycetaceae</taxon>
        <taxon>Gimesia</taxon>
    </lineage>
</organism>
<dbReference type="AlphaFoldDB" id="A0A517VXF2"/>
<dbReference type="Proteomes" id="UP000318704">
    <property type="component" value="Chromosome"/>
</dbReference>
<accession>A0A517VXF2</accession>
<proteinExistence type="predicted"/>
<reference evidence="1 2" key="1">
    <citation type="submission" date="2019-03" db="EMBL/GenBank/DDBJ databases">
        <title>Deep-cultivation of Planctomycetes and their phenomic and genomic characterization uncovers novel biology.</title>
        <authorList>
            <person name="Wiegand S."/>
            <person name="Jogler M."/>
            <person name="Boedeker C."/>
            <person name="Pinto D."/>
            <person name="Vollmers J."/>
            <person name="Rivas-Marin E."/>
            <person name="Kohn T."/>
            <person name="Peeters S.H."/>
            <person name="Heuer A."/>
            <person name="Rast P."/>
            <person name="Oberbeckmann S."/>
            <person name="Bunk B."/>
            <person name="Jeske O."/>
            <person name="Meyerdierks A."/>
            <person name="Storesund J.E."/>
            <person name="Kallscheuer N."/>
            <person name="Luecker S."/>
            <person name="Lage O.M."/>
            <person name="Pohl T."/>
            <person name="Merkel B.J."/>
            <person name="Hornburger P."/>
            <person name="Mueller R.-W."/>
            <person name="Bruemmer F."/>
            <person name="Labrenz M."/>
            <person name="Spormann A.M."/>
            <person name="Op den Camp H."/>
            <person name="Overmann J."/>
            <person name="Amann R."/>
            <person name="Jetten M.S.M."/>
            <person name="Mascher T."/>
            <person name="Medema M.H."/>
            <person name="Devos D.P."/>
            <person name="Kaster A.-K."/>
            <person name="Ovreas L."/>
            <person name="Rohde M."/>
            <person name="Galperin M.Y."/>
            <person name="Jogler C."/>
        </authorList>
    </citation>
    <scope>NUCLEOTIDE SEQUENCE [LARGE SCALE GENOMIC DNA]</scope>
    <source>
        <strain evidence="1 2">V144</strain>
    </source>
</reference>
<evidence type="ECO:0000313" key="2">
    <source>
        <dbReference type="Proteomes" id="UP000318704"/>
    </source>
</evidence>
<protein>
    <submittedName>
        <fullName evidence="1">Uncharacterized protein</fullName>
    </submittedName>
</protein>
<name>A0A517VXF2_9PLAN</name>
<dbReference type="KEGG" id="gaw:V144x_31590"/>
<sequence>MNEQLKKNATVYWLREDEGGRKNIPSVPKLVAPASVDGPQGSVDASWSLVIEMEDQPVMDRTQIVTIHFLVPEAPSHLLVKNAEFIMFDGPRAFLKGQILD</sequence>
<evidence type="ECO:0000313" key="1">
    <source>
        <dbReference type="EMBL" id="QDT97679.1"/>
    </source>
</evidence>
<dbReference type="RefSeq" id="WP_144985988.1">
    <property type="nucleotide sequence ID" value="NZ_CP037920.1"/>
</dbReference>